<evidence type="ECO:0000313" key="2">
    <source>
        <dbReference type="EMBL" id="SHM70628.1"/>
    </source>
</evidence>
<dbReference type="RefSeq" id="WP_178371437.1">
    <property type="nucleotide sequence ID" value="NZ_FRCY01000003.1"/>
</dbReference>
<name>A0A1M7KYR3_9BACT</name>
<keyword evidence="1" id="KW-0812">Transmembrane</keyword>
<feature type="transmembrane region" description="Helical" evidence="1">
    <location>
        <begin position="6"/>
        <end position="24"/>
    </location>
</feature>
<proteinExistence type="predicted"/>
<keyword evidence="1" id="KW-0472">Membrane</keyword>
<evidence type="ECO:0000313" key="3">
    <source>
        <dbReference type="Proteomes" id="UP000184513"/>
    </source>
</evidence>
<keyword evidence="1" id="KW-1133">Transmembrane helix</keyword>
<dbReference type="Proteomes" id="UP000184513">
    <property type="component" value="Unassembled WGS sequence"/>
</dbReference>
<dbReference type="EMBL" id="FRCY01000003">
    <property type="protein sequence ID" value="SHM70628.1"/>
    <property type="molecule type" value="Genomic_DNA"/>
</dbReference>
<reference evidence="2 3" key="1">
    <citation type="submission" date="2016-11" db="EMBL/GenBank/DDBJ databases">
        <authorList>
            <person name="Jaros S."/>
            <person name="Januszkiewicz K."/>
            <person name="Wedrychowicz H."/>
        </authorList>
    </citation>
    <scope>NUCLEOTIDE SEQUENCE [LARGE SCALE GENOMIC DNA]</scope>
    <source>
        <strain evidence="2 3">CGMCC 1.6102</strain>
    </source>
</reference>
<dbReference type="AlphaFoldDB" id="A0A1M7KYR3"/>
<evidence type="ECO:0000256" key="1">
    <source>
        <dbReference type="SAM" id="Phobius"/>
    </source>
</evidence>
<accession>A0A1M7KYR3</accession>
<keyword evidence="3" id="KW-1185">Reference proteome</keyword>
<dbReference type="STRING" id="388280.SAMN04488057_10331"/>
<gene>
    <name evidence="2" type="ORF">SAMN04488057_10331</name>
</gene>
<organism evidence="2 3">
    <name type="scientific">Cyclobacterium lianum</name>
    <dbReference type="NCBI Taxonomy" id="388280"/>
    <lineage>
        <taxon>Bacteria</taxon>
        <taxon>Pseudomonadati</taxon>
        <taxon>Bacteroidota</taxon>
        <taxon>Cytophagia</taxon>
        <taxon>Cytophagales</taxon>
        <taxon>Cyclobacteriaceae</taxon>
        <taxon>Cyclobacterium</taxon>
    </lineage>
</organism>
<protein>
    <submittedName>
        <fullName evidence="2">Uncharacterized protein</fullName>
    </submittedName>
</protein>
<sequence>MNRNKWIFLVFGLLFLLTMLLIGLDMSSRTTFPGSKPNLKERIEQKQP</sequence>